<sequence length="61" mass="6732">MDIETDIGPDTVTVYVSGEVAGTLDRDWWRDWTARIDNEPEACLASCLSSADDDLRGSLVE</sequence>
<reference evidence="1 2" key="1">
    <citation type="submission" date="2018-06" db="EMBL/GenBank/DDBJ databases">
        <title>Natronomonas sp. F16-60 a new haloarchaeon isolated from a solar saltern of Isla Cristina, Huelva, Spain.</title>
        <authorList>
            <person name="Duran-Viseras A."/>
            <person name="Sanchez-Porro C."/>
            <person name="Ventosa A."/>
        </authorList>
    </citation>
    <scope>NUCLEOTIDE SEQUENCE [LARGE SCALE GENOMIC DNA]</scope>
    <source>
        <strain evidence="1 2">F16-60</strain>
    </source>
</reference>
<comment type="caution">
    <text evidence="1">The sequence shown here is derived from an EMBL/GenBank/DDBJ whole genome shotgun (WGS) entry which is preliminary data.</text>
</comment>
<evidence type="ECO:0000313" key="2">
    <source>
        <dbReference type="Proteomes" id="UP000319894"/>
    </source>
</evidence>
<keyword evidence="2" id="KW-1185">Reference proteome</keyword>
<dbReference type="AlphaFoldDB" id="A0A554MXH4"/>
<dbReference type="RefSeq" id="WP_144262845.1">
    <property type="nucleotide sequence ID" value="NZ_QMDX01000010.1"/>
</dbReference>
<dbReference type="InParanoid" id="A0A554MXH4"/>
<proteinExistence type="predicted"/>
<name>A0A554MXH4_9EURY</name>
<dbReference type="Proteomes" id="UP000319894">
    <property type="component" value="Unassembled WGS sequence"/>
</dbReference>
<organism evidence="1 2">
    <name type="scientific">Haloglomus irregulare</name>
    <dbReference type="NCBI Taxonomy" id="2234134"/>
    <lineage>
        <taxon>Archaea</taxon>
        <taxon>Methanobacteriati</taxon>
        <taxon>Methanobacteriota</taxon>
        <taxon>Stenosarchaea group</taxon>
        <taxon>Halobacteria</taxon>
        <taxon>Halobacteriales</taxon>
        <taxon>Natronomonadaceae</taxon>
        <taxon>Haloglomus</taxon>
    </lineage>
</organism>
<accession>A0A554MXH4</accession>
<dbReference type="EMBL" id="QMDX01000010">
    <property type="protein sequence ID" value="TSD09838.1"/>
    <property type="molecule type" value="Genomic_DNA"/>
</dbReference>
<gene>
    <name evidence="1" type="ORF">DP107_14415</name>
</gene>
<evidence type="ECO:0000313" key="1">
    <source>
        <dbReference type="EMBL" id="TSD09838.1"/>
    </source>
</evidence>
<protein>
    <submittedName>
        <fullName evidence="1">Uncharacterized protein</fullName>
    </submittedName>
</protein>